<dbReference type="OrthoDB" id="9815457at2"/>
<dbReference type="PROSITE" id="PS50042">
    <property type="entry name" value="CNMP_BINDING_3"/>
    <property type="match status" value="1"/>
</dbReference>
<dbReference type="CDD" id="cd00038">
    <property type="entry name" value="CAP_ED"/>
    <property type="match status" value="1"/>
</dbReference>
<dbReference type="GO" id="GO:0003677">
    <property type="term" value="F:DNA binding"/>
    <property type="evidence" value="ECO:0007669"/>
    <property type="project" value="UniProtKB-KW"/>
</dbReference>
<reference evidence="6 7" key="1">
    <citation type="submission" date="2016-10" db="EMBL/GenBank/DDBJ databases">
        <authorList>
            <person name="de Groot N.N."/>
        </authorList>
    </citation>
    <scope>NUCLEOTIDE SEQUENCE [LARGE SCALE GENOMIC DNA]</scope>
    <source>
        <strain evidence="6 7">EP1-55-1</strain>
    </source>
</reference>
<dbReference type="Gene3D" id="2.60.120.10">
    <property type="entry name" value="Jelly Rolls"/>
    <property type="match status" value="1"/>
</dbReference>
<dbReference type="InterPro" id="IPR012318">
    <property type="entry name" value="HTH_CRP"/>
</dbReference>
<dbReference type="SUPFAM" id="SSF46785">
    <property type="entry name" value="Winged helix' DNA-binding domain"/>
    <property type="match status" value="1"/>
</dbReference>
<dbReference type="InterPro" id="IPR050397">
    <property type="entry name" value="Env_Response_Regulators"/>
</dbReference>
<dbReference type="GO" id="GO:0005829">
    <property type="term" value="C:cytosol"/>
    <property type="evidence" value="ECO:0007669"/>
    <property type="project" value="TreeGrafter"/>
</dbReference>
<dbReference type="SMART" id="SM00419">
    <property type="entry name" value="HTH_CRP"/>
    <property type="match status" value="1"/>
</dbReference>
<dbReference type="InterPro" id="IPR000595">
    <property type="entry name" value="cNMP-bd_dom"/>
</dbReference>
<dbReference type="InterPro" id="IPR014710">
    <property type="entry name" value="RmlC-like_jellyroll"/>
</dbReference>
<evidence type="ECO:0000256" key="2">
    <source>
        <dbReference type="ARBA" id="ARBA00023125"/>
    </source>
</evidence>
<accession>A0A1I5TUG7</accession>
<evidence type="ECO:0000259" key="5">
    <source>
        <dbReference type="PROSITE" id="PS51063"/>
    </source>
</evidence>
<evidence type="ECO:0000313" key="6">
    <source>
        <dbReference type="EMBL" id="SFP86541.1"/>
    </source>
</evidence>
<dbReference type="Pfam" id="PF00027">
    <property type="entry name" value="cNMP_binding"/>
    <property type="match status" value="1"/>
</dbReference>
<keyword evidence="2" id="KW-0238">DNA-binding</keyword>
<keyword evidence="7" id="KW-1185">Reference proteome</keyword>
<evidence type="ECO:0000313" key="7">
    <source>
        <dbReference type="Proteomes" id="UP000199227"/>
    </source>
</evidence>
<evidence type="ECO:0000256" key="1">
    <source>
        <dbReference type="ARBA" id="ARBA00023015"/>
    </source>
</evidence>
<gene>
    <name evidence="6" type="ORF">SAMN05216234_14811</name>
</gene>
<protein>
    <submittedName>
        <fullName evidence="6">CRP/FNR family transcriptional regulator, anaerobic regulatory protein</fullName>
    </submittedName>
</protein>
<dbReference type="GO" id="GO:0003700">
    <property type="term" value="F:DNA-binding transcription factor activity"/>
    <property type="evidence" value="ECO:0007669"/>
    <property type="project" value="TreeGrafter"/>
</dbReference>
<dbReference type="PROSITE" id="PS51063">
    <property type="entry name" value="HTH_CRP_2"/>
    <property type="match status" value="1"/>
</dbReference>
<keyword evidence="1" id="KW-0805">Transcription regulation</keyword>
<organism evidence="6 7">
    <name type="scientific">Hydrogenimonas thermophila</name>
    <dbReference type="NCBI Taxonomy" id="223786"/>
    <lineage>
        <taxon>Bacteria</taxon>
        <taxon>Pseudomonadati</taxon>
        <taxon>Campylobacterota</taxon>
        <taxon>Epsilonproteobacteria</taxon>
        <taxon>Campylobacterales</taxon>
        <taxon>Hydrogenimonadaceae</taxon>
        <taxon>Hydrogenimonas</taxon>
    </lineage>
</organism>
<sequence>MMKLDIELLKSIPIFNKLNSSELLSLQEISSVKRLEKEEVLFYEGDESKTLHIVIDGEIEVYKVNSKGKEIILKKFIPFSFIAEVSNYNGINFPASAKATCPSTVLLINFKEFEKKFLFHPTIAPVILKSMANKVMNLEKVISNNLILDASQRVAKFIYDNEECLNKIKHHKIAEYLNITPVTLSRILKRFKDEKLIETHNNKFTANRERLKKEFS</sequence>
<dbReference type="AlphaFoldDB" id="A0A1I5TUG7"/>
<proteinExistence type="predicted"/>
<evidence type="ECO:0000256" key="3">
    <source>
        <dbReference type="ARBA" id="ARBA00023163"/>
    </source>
</evidence>
<dbReference type="InterPro" id="IPR018490">
    <property type="entry name" value="cNMP-bd_dom_sf"/>
</dbReference>
<feature type="domain" description="Cyclic nucleotide-binding" evidence="4">
    <location>
        <begin position="14"/>
        <end position="115"/>
    </location>
</feature>
<dbReference type="PANTHER" id="PTHR24567">
    <property type="entry name" value="CRP FAMILY TRANSCRIPTIONAL REGULATORY PROTEIN"/>
    <property type="match status" value="1"/>
</dbReference>
<dbReference type="InterPro" id="IPR036390">
    <property type="entry name" value="WH_DNA-bd_sf"/>
</dbReference>
<keyword evidence="3" id="KW-0804">Transcription</keyword>
<dbReference type="STRING" id="223786.SAMN05216234_14811"/>
<dbReference type="Proteomes" id="UP000199227">
    <property type="component" value="Unassembled WGS sequence"/>
</dbReference>
<feature type="domain" description="HTH crp-type" evidence="5">
    <location>
        <begin position="148"/>
        <end position="210"/>
    </location>
</feature>
<dbReference type="SUPFAM" id="SSF51206">
    <property type="entry name" value="cAMP-binding domain-like"/>
    <property type="match status" value="1"/>
</dbReference>
<dbReference type="SMART" id="SM00100">
    <property type="entry name" value="cNMP"/>
    <property type="match status" value="1"/>
</dbReference>
<dbReference type="EMBL" id="FOXB01000048">
    <property type="protein sequence ID" value="SFP86541.1"/>
    <property type="molecule type" value="Genomic_DNA"/>
</dbReference>
<evidence type="ECO:0000259" key="4">
    <source>
        <dbReference type="PROSITE" id="PS50042"/>
    </source>
</evidence>
<dbReference type="Pfam" id="PF13545">
    <property type="entry name" value="HTH_Crp_2"/>
    <property type="match status" value="1"/>
</dbReference>
<dbReference type="PANTHER" id="PTHR24567:SF26">
    <property type="entry name" value="REGULATORY PROTEIN YEIL"/>
    <property type="match status" value="1"/>
</dbReference>
<name>A0A1I5TUG7_9BACT</name>